<dbReference type="InterPro" id="IPR041255">
    <property type="entry name" value="LpxI_N"/>
</dbReference>
<dbReference type="Pfam" id="PF06230">
    <property type="entry name" value="LpxI_C"/>
    <property type="match status" value="1"/>
</dbReference>
<feature type="domain" description="LpxI C-terminal" evidence="1">
    <location>
        <begin position="147"/>
        <end position="281"/>
    </location>
</feature>
<dbReference type="Gene3D" id="3.40.140.80">
    <property type="match status" value="1"/>
</dbReference>
<proteinExistence type="predicted"/>
<comment type="caution">
    <text evidence="3">The sequence shown here is derived from an EMBL/GenBank/DDBJ whole genome shotgun (WGS) entry which is preliminary data.</text>
</comment>
<dbReference type="Proteomes" id="UP000759443">
    <property type="component" value="Unassembled WGS sequence"/>
</dbReference>
<evidence type="ECO:0000313" key="3">
    <source>
        <dbReference type="EMBL" id="MBP1849953.1"/>
    </source>
</evidence>
<reference evidence="3 4" key="1">
    <citation type="submission" date="2021-03" db="EMBL/GenBank/DDBJ databases">
        <title>Genomic Encyclopedia of Type Strains, Phase IV (KMG-IV): sequencing the most valuable type-strain genomes for metagenomic binning, comparative biology and taxonomic classification.</title>
        <authorList>
            <person name="Goeker M."/>
        </authorList>
    </citation>
    <scope>NUCLEOTIDE SEQUENCE [LARGE SCALE GENOMIC DNA]</scope>
    <source>
        <strain evidence="3 4">DSM 21600</strain>
    </source>
</reference>
<name>A0ABS4DW73_9HYPH</name>
<dbReference type="PANTHER" id="PTHR39962">
    <property type="entry name" value="BLL4848 PROTEIN"/>
    <property type="match status" value="1"/>
</dbReference>
<dbReference type="EMBL" id="JAGGJU010000003">
    <property type="protein sequence ID" value="MBP1849953.1"/>
    <property type="molecule type" value="Genomic_DNA"/>
</dbReference>
<evidence type="ECO:0000259" key="2">
    <source>
        <dbReference type="Pfam" id="PF17930"/>
    </source>
</evidence>
<accession>A0ABS4DW73</accession>
<dbReference type="Gene3D" id="3.40.50.20">
    <property type="match status" value="1"/>
</dbReference>
<organism evidence="3 4">
    <name type="scientific">Rhizobium halophytocola</name>
    <dbReference type="NCBI Taxonomy" id="735519"/>
    <lineage>
        <taxon>Bacteria</taxon>
        <taxon>Pseudomonadati</taxon>
        <taxon>Pseudomonadota</taxon>
        <taxon>Alphaproteobacteria</taxon>
        <taxon>Hyphomicrobiales</taxon>
        <taxon>Rhizobiaceae</taxon>
        <taxon>Rhizobium/Agrobacterium group</taxon>
        <taxon>Rhizobium</taxon>
    </lineage>
</organism>
<dbReference type="InterPro" id="IPR043167">
    <property type="entry name" value="LpxI_C_sf"/>
</dbReference>
<dbReference type="RefSeq" id="WP_209943446.1">
    <property type="nucleotide sequence ID" value="NZ_JAGGJU010000003.1"/>
</dbReference>
<protein>
    <submittedName>
        <fullName evidence="3">DUF1009 family protein</fullName>
    </submittedName>
</protein>
<sequence>MPEAAAASSGRLAIIAGEGRLPHYVAQAARDSGENPLILTLKNEAGGDWSGFDAATIGVGDMAGLARLIKRHGIGRVVMSGGVKRRPDFKDIHVNLKTIAKLPSTIRTLLSGGDDAVLKMVISLIEAQGCQVVGAQDIAPNLLANLGPVGRHAPDDAARRDIARAGEAAELLGRLDVGQGAVSVGGRVVALEGVEGTDAMLERVAALRQAGRISAKRRGVIVKLCKPQQDIRADLPSIGRSTVENAARAGLAGIAVEAGRALVIEREAVCALADDLGLFVCGIDRSLAEDGL</sequence>
<dbReference type="Pfam" id="PF17930">
    <property type="entry name" value="LpxI_N"/>
    <property type="match status" value="1"/>
</dbReference>
<dbReference type="PANTHER" id="PTHR39962:SF1">
    <property type="entry name" value="LPXI FAMILY PROTEIN"/>
    <property type="match status" value="1"/>
</dbReference>
<keyword evidence="4" id="KW-1185">Reference proteome</keyword>
<evidence type="ECO:0000313" key="4">
    <source>
        <dbReference type="Proteomes" id="UP000759443"/>
    </source>
</evidence>
<gene>
    <name evidence="3" type="ORF">J2Z17_001374</name>
</gene>
<evidence type="ECO:0000259" key="1">
    <source>
        <dbReference type="Pfam" id="PF06230"/>
    </source>
</evidence>
<feature type="domain" description="LpxI N-terminal" evidence="2">
    <location>
        <begin position="11"/>
        <end position="142"/>
    </location>
</feature>
<dbReference type="InterPro" id="IPR010415">
    <property type="entry name" value="LpxI_C"/>
</dbReference>
<dbReference type="InterPro" id="IPR053174">
    <property type="entry name" value="LpxI"/>
</dbReference>